<evidence type="ECO:0000313" key="2">
    <source>
        <dbReference type="Proteomes" id="UP000248925"/>
    </source>
</evidence>
<organism evidence="1 2">
    <name type="scientific">Rhizobium tubonense</name>
    <dbReference type="NCBI Taxonomy" id="484088"/>
    <lineage>
        <taxon>Bacteria</taxon>
        <taxon>Pseudomonadati</taxon>
        <taxon>Pseudomonadota</taxon>
        <taxon>Alphaproteobacteria</taxon>
        <taxon>Hyphomicrobiales</taxon>
        <taxon>Rhizobiaceae</taxon>
        <taxon>Rhizobium/Agrobacterium group</taxon>
        <taxon>Rhizobium</taxon>
    </lineage>
</organism>
<sequence length="99" mass="11187">MTAAFQDLPSAATHGRVVAFPLAGRTRLIERCAKELDGKQGEAALLYWRAQCRTLADELLALGFPDAEMREQIMEFQDHVQGAMMRLHQSERPAETMQR</sequence>
<dbReference type="Proteomes" id="UP000248925">
    <property type="component" value="Unassembled WGS sequence"/>
</dbReference>
<dbReference type="AlphaFoldDB" id="A0A2W4DIV3"/>
<gene>
    <name evidence="1" type="ORF">CPY51_04365</name>
</gene>
<dbReference type="EMBL" id="PCDP01000003">
    <property type="protein sequence ID" value="PZM16224.1"/>
    <property type="molecule type" value="Genomic_DNA"/>
</dbReference>
<keyword evidence="2" id="KW-1185">Reference proteome</keyword>
<dbReference type="RefSeq" id="WP_111158827.1">
    <property type="nucleotide sequence ID" value="NZ_PCDP01000003.1"/>
</dbReference>
<name>A0A2W4DIV3_9HYPH</name>
<dbReference type="InterPro" id="IPR045720">
    <property type="entry name" value="DUF6074"/>
</dbReference>
<dbReference type="OrthoDB" id="8083007at2"/>
<dbReference type="Pfam" id="PF19551">
    <property type="entry name" value="DUF6074"/>
    <property type="match status" value="1"/>
</dbReference>
<proteinExistence type="predicted"/>
<evidence type="ECO:0000313" key="1">
    <source>
        <dbReference type="EMBL" id="PZM16224.1"/>
    </source>
</evidence>
<reference evidence="1 2" key="1">
    <citation type="journal article" date="2018" name="Sci. Rep.">
        <title>Rhizobium tumorigenes sp. nov., a novel plant tumorigenic bacterium isolated from cane gall tumors on thornless blackberry.</title>
        <authorList>
            <person name="Kuzmanovi N."/>
            <person name="Smalla K."/>
            <person name="Gronow S."/>
            <person name="PuBawska J."/>
        </authorList>
    </citation>
    <scope>NUCLEOTIDE SEQUENCE [LARGE SCALE GENOMIC DNA]</scope>
    <source>
        <strain evidence="1 2">CCBAU 85046</strain>
    </source>
</reference>
<protein>
    <submittedName>
        <fullName evidence="1">Uncharacterized protein</fullName>
    </submittedName>
</protein>
<comment type="caution">
    <text evidence="1">The sequence shown here is derived from an EMBL/GenBank/DDBJ whole genome shotgun (WGS) entry which is preliminary data.</text>
</comment>
<accession>A0A2W4DIV3</accession>